<comment type="similarity">
    <text evidence="1 6">Belongs to the glycosyl hydrolase 43 family.</text>
</comment>
<dbReference type="Gene3D" id="2.115.10.20">
    <property type="entry name" value="Glycosyl hydrolase domain, family 43"/>
    <property type="match status" value="1"/>
</dbReference>
<feature type="active site" description="Proton acceptor" evidence="4">
    <location>
        <position position="14"/>
    </location>
</feature>
<protein>
    <submittedName>
        <fullName evidence="7">Xylan 1,4-beta-xylosidase</fullName>
        <ecNumber evidence="7">3.2.1.37</ecNumber>
    </submittedName>
</protein>
<keyword evidence="2 6" id="KW-0378">Hydrolase</keyword>
<evidence type="ECO:0000256" key="2">
    <source>
        <dbReference type="ARBA" id="ARBA00022801"/>
    </source>
</evidence>
<dbReference type="Proteomes" id="UP000326702">
    <property type="component" value="Chromosome"/>
</dbReference>
<dbReference type="AlphaFoldDB" id="A0A5P9QFC9"/>
<dbReference type="SUPFAM" id="SSF49899">
    <property type="entry name" value="Concanavalin A-like lectins/glucanases"/>
    <property type="match status" value="1"/>
</dbReference>
<organism evidence="7 8">
    <name type="scientific">Luteimicrobium xylanilyticum</name>
    <dbReference type="NCBI Taxonomy" id="1133546"/>
    <lineage>
        <taxon>Bacteria</taxon>
        <taxon>Bacillati</taxon>
        <taxon>Actinomycetota</taxon>
        <taxon>Actinomycetes</taxon>
        <taxon>Micrococcales</taxon>
        <taxon>Luteimicrobium</taxon>
    </lineage>
</organism>
<dbReference type="EC" id="3.2.1.37" evidence="7"/>
<dbReference type="RefSeq" id="WP_194174273.1">
    <property type="nucleotide sequence ID" value="NZ_BAABIH010000010.1"/>
</dbReference>
<evidence type="ECO:0000256" key="5">
    <source>
        <dbReference type="PIRSR" id="PIRSR606710-2"/>
    </source>
</evidence>
<evidence type="ECO:0000313" key="7">
    <source>
        <dbReference type="EMBL" id="QFU99959.1"/>
    </source>
</evidence>
<accession>A0A5P9QFC9</accession>
<dbReference type="InterPro" id="IPR013320">
    <property type="entry name" value="ConA-like_dom_sf"/>
</dbReference>
<dbReference type="InterPro" id="IPR023296">
    <property type="entry name" value="Glyco_hydro_beta-prop_sf"/>
</dbReference>
<dbReference type="PANTHER" id="PTHR42812:SF12">
    <property type="entry name" value="BETA-XYLOSIDASE-RELATED"/>
    <property type="match status" value="1"/>
</dbReference>
<dbReference type="InterPro" id="IPR051795">
    <property type="entry name" value="Glycosyl_Hydrlase_43"/>
</dbReference>
<dbReference type="EMBL" id="CP045529">
    <property type="protein sequence ID" value="QFU99959.1"/>
    <property type="molecule type" value="Genomic_DNA"/>
</dbReference>
<sequence>MFPTNPVLPGFFPDPSVCRAGDRYVLANSTFEYYPGLPVHVSDDLVHWQQVASAVTDAVALDFAEMGDSKGLYAPTVRYHDGTLYLVCTRVGGRGDGTEDTAFLVTATDAAGPWSPPRWVAGADGFDPALFFEGDRVYWCSTRIVRPGAYPGECEVWVREFDVHDAALVGEETVVWRGALHGATWAEGPRIFARNGWYYLLTAEGGTFRDHAIVIARSRSITGPYENCPRNPVLTHRHLGADYPVQNVGHADFVERPDGTWAAVLLAVRTEGRQHLLGRETFLAEVTWEDDWPVVNAGHGVLRDVGDRPLAYEQRPPSVEGALTVRGAPDFATEGRHGVRLASTGDGVTDGAGRPAALLYRLQHRLLQVEAEVVLDDPGARVGLLLRQSSDHAVRVEVADGTARVLHRQGDRETVVDAWAVSGTSFVLSAELADGVRFAVDGRWSSPAPVDVLSSEVAGGFVGTTWGPYVEGAAGAAATVQALRYRSAGAERPERARVGVAVA</sequence>
<feature type="site" description="Important for catalytic activity, responsible for pKa modulation of the active site Glu and correct orientation of both the proton donor and substrate" evidence="5">
    <location>
        <position position="127"/>
    </location>
</feature>
<keyword evidence="8" id="KW-1185">Reference proteome</keyword>
<dbReference type="Gene3D" id="2.60.120.200">
    <property type="match status" value="1"/>
</dbReference>
<evidence type="ECO:0000313" key="8">
    <source>
        <dbReference type="Proteomes" id="UP000326702"/>
    </source>
</evidence>
<dbReference type="InterPro" id="IPR006710">
    <property type="entry name" value="Glyco_hydro_43"/>
</dbReference>
<dbReference type="GO" id="GO:0009044">
    <property type="term" value="F:xylan 1,4-beta-xylosidase activity"/>
    <property type="evidence" value="ECO:0007669"/>
    <property type="project" value="UniProtKB-EC"/>
</dbReference>
<dbReference type="SUPFAM" id="SSF75005">
    <property type="entry name" value="Arabinanase/levansucrase/invertase"/>
    <property type="match status" value="1"/>
</dbReference>
<keyword evidence="3 6" id="KW-0326">Glycosidase</keyword>
<feature type="active site" description="Proton donor" evidence="4">
    <location>
        <position position="187"/>
    </location>
</feature>
<dbReference type="PANTHER" id="PTHR42812">
    <property type="entry name" value="BETA-XYLOSIDASE"/>
    <property type="match status" value="1"/>
</dbReference>
<evidence type="ECO:0000256" key="1">
    <source>
        <dbReference type="ARBA" id="ARBA00009865"/>
    </source>
</evidence>
<proteinExistence type="inferred from homology"/>
<name>A0A5P9QFC9_9MICO</name>
<evidence type="ECO:0000256" key="4">
    <source>
        <dbReference type="PIRSR" id="PIRSR606710-1"/>
    </source>
</evidence>
<evidence type="ECO:0000256" key="3">
    <source>
        <dbReference type="ARBA" id="ARBA00023295"/>
    </source>
</evidence>
<evidence type="ECO:0000256" key="6">
    <source>
        <dbReference type="RuleBase" id="RU361187"/>
    </source>
</evidence>
<dbReference type="GO" id="GO:0005975">
    <property type="term" value="P:carbohydrate metabolic process"/>
    <property type="evidence" value="ECO:0007669"/>
    <property type="project" value="InterPro"/>
</dbReference>
<reference evidence="7 8" key="1">
    <citation type="submission" date="2019-10" db="EMBL/GenBank/DDBJ databases">
        <title>Genome sequence of Luteimicrobium xylanilyticum HY-24.</title>
        <authorList>
            <person name="Kim D.Y."/>
            <person name="Park H.-Y."/>
        </authorList>
    </citation>
    <scope>NUCLEOTIDE SEQUENCE [LARGE SCALE GENOMIC DNA]</scope>
    <source>
        <strain evidence="7 8">HY-24</strain>
    </source>
</reference>
<dbReference type="Pfam" id="PF04616">
    <property type="entry name" value="Glyco_hydro_43"/>
    <property type="match status" value="1"/>
</dbReference>
<dbReference type="KEGG" id="lxl:KDY119_03495"/>
<dbReference type="CDD" id="cd18617">
    <property type="entry name" value="GH43_XynB-like"/>
    <property type="match status" value="1"/>
</dbReference>
<gene>
    <name evidence="7" type="ORF">KDY119_03495</name>
</gene>